<protein>
    <submittedName>
        <fullName evidence="1">Uncharacterized protein</fullName>
    </submittedName>
</protein>
<comment type="caution">
    <text evidence="1">The sequence shown here is derived from an EMBL/GenBank/DDBJ whole genome shotgun (WGS) entry which is preliminary data.</text>
</comment>
<organism evidence="1 2">
    <name type="scientific">Cronartium quercuum f. sp. fusiforme G11</name>
    <dbReference type="NCBI Taxonomy" id="708437"/>
    <lineage>
        <taxon>Eukaryota</taxon>
        <taxon>Fungi</taxon>
        <taxon>Dikarya</taxon>
        <taxon>Basidiomycota</taxon>
        <taxon>Pucciniomycotina</taxon>
        <taxon>Pucciniomycetes</taxon>
        <taxon>Pucciniales</taxon>
        <taxon>Coleosporiaceae</taxon>
        <taxon>Cronartium</taxon>
    </lineage>
</organism>
<evidence type="ECO:0000313" key="2">
    <source>
        <dbReference type="Proteomes" id="UP000886653"/>
    </source>
</evidence>
<name>A0A9P6TES8_9BASI</name>
<reference evidence="1" key="1">
    <citation type="submission" date="2013-11" db="EMBL/GenBank/DDBJ databases">
        <title>Genome sequence of the fusiform rust pathogen reveals effectors for host alternation and coevolution with pine.</title>
        <authorList>
            <consortium name="DOE Joint Genome Institute"/>
            <person name="Smith K."/>
            <person name="Pendleton A."/>
            <person name="Kubisiak T."/>
            <person name="Anderson C."/>
            <person name="Salamov A."/>
            <person name="Aerts A."/>
            <person name="Riley R."/>
            <person name="Clum A."/>
            <person name="Lindquist E."/>
            <person name="Ence D."/>
            <person name="Campbell M."/>
            <person name="Kronenberg Z."/>
            <person name="Feau N."/>
            <person name="Dhillon B."/>
            <person name="Hamelin R."/>
            <person name="Burleigh J."/>
            <person name="Smith J."/>
            <person name="Yandell M."/>
            <person name="Nelson C."/>
            <person name="Grigoriev I."/>
            <person name="Davis J."/>
        </authorList>
    </citation>
    <scope>NUCLEOTIDE SEQUENCE</scope>
    <source>
        <strain evidence="1">G11</strain>
    </source>
</reference>
<dbReference type="EMBL" id="MU167230">
    <property type="protein sequence ID" value="KAG0149154.1"/>
    <property type="molecule type" value="Genomic_DNA"/>
</dbReference>
<accession>A0A9P6TES8</accession>
<evidence type="ECO:0000313" key="1">
    <source>
        <dbReference type="EMBL" id="KAG0149154.1"/>
    </source>
</evidence>
<keyword evidence="2" id="KW-1185">Reference proteome</keyword>
<dbReference type="AlphaFoldDB" id="A0A9P6TES8"/>
<dbReference type="Proteomes" id="UP000886653">
    <property type="component" value="Unassembled WGS sequence"/>
</dbReference>
<proteinExistence type="predicted"/>
<sequence>MPDDDKLQSIISKALETHTAVFLDSKPFKKAITDRITRNGFLHSDALSNAITASLENRLRTVTIALIDQQVSVFDKAKDSKEPNVISDLSFSGDASKLKQFLFVILDQLLSLSSQFAHDPRCIAWIARHLMGSASFWWMASMSKNGAAQQVADPYHIRGVPSVTSILTSVDLFLDALTDTFDDKYASENALLEPQAFRQGKMPNMMPLLGDHTSWLGREYPQTCGDPEQFSIVLSSRSSGHRQKISKGKVEEVI</sequence>
<gene>
    <name evidence="1" type="ORF">CROQUDRAFT_89481</name>
</gene>